<organism evidence="3">
    <name type="scientific">marine metagenome</name>
    <dbReference type="NCBI Taxonomy" id="408172"/>
    <lineage>
        <taxon>unclassified sequences</taxon>
        <taxon>metagenomes</taxon>
        <taxon>ecological metagenomes</taxon>
    </lineage>
</organism>
<evidence type="ECO:0008006" key="4">
    <source>
        <dbReference type="Google" id="ProtNLM"/>
    </source>
</evidence>
<evidence type="ECO:0000259" key="2">
    <source>
        <dbReference type="Pfam" id="PF20732"/>
    </source>
</evidence>
<dbReference type="InterPro" id="IPR008302">
    <property type="entry name" value="NamZ"/>
</dbReference>
<sequence length="420" mass="45956">MGKNVLRMIREATISILAALVFVSIATAPSATPQPFQDLISQETSRTRVGIDVWSERGFAPLAGKRIGLISNLTGRNNRGELTAHVLRAEPSVDLVAIFSPEHGFSGIEEGSVASSSDNASGLPVHSLYGEARRPTSEMLDGLDALVFDIQDIGTRFYTYATTMAYAMEEAAAHGLSFVVLDRPNPIAGAYVQGPLLDESELSFVGYAPIPVRHGMTIGELARYFNQERGIGADLTVVEIAGWRRTDWYDATGLQWTNPSPNIRNLVQATLYPAVGPLETTNVSVGRGTEEPFEWFGAPWIDAQRLAEVLNAAALPGVRFVPHDRTPLASVYASELCHGVDIILTNRDTFTAGLTAITLATTLHELHGETWSLEQFPRLWGRPEVIYQLRSGLSATQIAATWAADLAKFLEIRERYLIYE</sequence>
<reference evidence="3" key="1">
    <citation type="submission" date="2018-05" db="EMBL/GenBank/DDBJ databases">
        <authorList>
            <person name="Lanie J.A."/>
            <person name="Ng W.-L."/>
            <person name="Kazmierczak K.M."/>
            <person name="Andrzejewski T.M."/>
            <person name="Davidsen T.M."/>
            <person name="Wayne K.J."/>
            <person name="Tettelin H."/>
            <person name="Glass J.I."/>
            <person name="Rusch D."/>
            <person name="Podicherti R."/>
            <person name="Tsui H.-C.T."/>
            <person name="Winkler M.E."/>
        </authorList>
    </citation>
    <scope>NUCLEOTIDE SEQUENCE</scope>
</reference>
<evidence type="ECO:0000313" key="3">
    <source>
        <dbReference type="EMBL" id="SVA16908.1"/>
    </source>
</evidence>
<gene>
    <name evidence="3" type="ORF">METZ01_LOCUS69762</name>
</gene>
<dbReference type="Pfam" id="PF07075">
    <property type="entry name" value="NamZ_N"/>
    <property type="match status" value="1"/>
</dbReference>
<dbReference type="Gene3D" id="3.90.1150.140">
    <property type="match status" value="1"/>
</dbReference>
<protein>
    <recommendedName>
        <fullName evidence="4">DUF1343 domain-containing protein</fullName>
    </recommendedName>
</protein>
<dbReference type="Gene3D" id="3.40.50.12170">
    <property type="entry name" value="Uncharacterised protein PF07075, DUF1343"/>
    <property type="match status" value="1"/>
</dbReference>
<dbReference type="PANTHER" id="PTHR42915:SF1">
    <property type="entry name" value="PEPTIDOGLYCAN BETA-N-ACETYLMURAMIDASE NAMZ"/>
    <property type="match status" value="1"/>
</dbReference>
<dbReference type="InterPro" id="IPR048502">
    <property type="entry name" value="NamZ_N"/>
</dbReference>
<accession>A0A381TMY6</accession>
<dbReference type="PANTHER" id="PTHR42915">
    <property type="entry name" value="HYPOTHETICAL 460 KDA PROTEIN IN FEUA-SIGW INTERGENIC REGION [PRECURSOR]"/>
    <property type="match status" value="1"/>
</dbReference>
<dbReference type="InterPro" id="IPR048503">
    <property type="entry name" value="NamZ_C"/>
</dbReference>
<feature type="domain" description="Peptidoglycan beta-N-acetylmuramidase NamZ C-terminal" evidence="2">
    <location>
        <begin position="271"/>
        <end position="419"/>
    </location>
</feature>
<dbReference type="GO" id="GO:0033922">
    <property type="term" value="F:peptidoglycan beta-N-acetylmuramidase activity"/>
    <property type="evidence" value="ECO:0007669"/>
    <property type="project" value="InterPro"/>
</dbReference>
<dbReference type="AlphaFoldDB" id="A0A381TMY6"/>
<name>A0A381TMY6_9ZZZZ</name>
<feature type="domain" description="Peptidoglycan beta-N-acetylmuramidase NamZ N-terminal" evidence="1">
    <location>
        <begin position="67"/>
        <end position="266"/>
    </location>
</feature>
<proteinExistence type="predicted"/>
<dbReference type="EMBL" id="UINC01004796">
    <property type="protein sequence ID" value="SVA16908.1"/>
    <property type="molecule type" value="Genomic_DNA"/>
</dbReference>
<dbReference type="Pfam" id="PF20732">
    <property type="entry name" value="NamZ_C"/>
    <property type="match status" value="1"/>
</dbReference>
<evidence type="ECO:0000259" key="1">
    <source>
        <dbReference type="Pfam" id="PF07075"/>
    </source>
</evidence>
<dbReference type="PIRSF" id="PIRSF016719">
    <property type="entry name" value="UCP016719"/>
    <property type="match status" value="1"/>
</dbReference>